<organism evidence="3 4">
    <name type="scientific">Tomitella fengzijianii</name>
    <dbReference type="NCBI Taxonomy" id="2597660"/>
    <lineage>
        <taxon>Bacteria</taxon>
        <taxon>Bacillati</taxon>
        <taxon>Actinomycetota</taxon>
        <taxon>Actinomycetes</taxon>
        <taxon>Mycobacteriales</taxon>
        <taxon>Tomitella</taxon>
    </lineage>
</organism>
<dbReference type="OrthoDB" id="9802901at2"/>
<keyword evidence="4" id="KW-1185">Reference proteome</keyword>
<dbReference type="RefSeq" id="WP_143909382.1">
    <property type="nucleotide sequence ID" value="NZ_CP041765.1"/>
</dbReference>
<keyword evidence="3" id="KW-0378">Hydrolase</keyword>
<proteinExistence type="predicted"/>
<evidence type="ECO:0000256" key="1">
    <source>
        <dbReference type="SAM" id="MobiDB-lite"/>
    </source>
</evidence>
<name>A0A516X4U3_9ACTN</name>
<keyword evidence="3" id="KW-0255">Endonuclease</keyword>
<dbReference type="PANTHER" id="PTHR33877">
    <property type="entry name" value="SLL1193 PROTEIN"/>
    <property type="match status" value="1"/>
</dbReference>
<dbReference type="Proteomes" id="UP000317344">
    <property type="component" value="Chromosome"/>
</dbReference>
<dbReference type="GO" id="GO:0003676">
    <property type="term" value="F:nucleic acid binding"/>
    <property type="evidence" value="ECO:0007669"/>
    <property type="project" value="InterPro"/>
</dbReference>
<dbReference type="CDD" id="cd00085">
    <property type="entry name" value="HNHc"/>
    <property type="match status" value="1"/>
</dbReference>
<feature type="domain" description="HNH nuclease" evidence="2">
    <location>
        <begin position="104"/>
        <end position="153"/>
    </location>
</feature>
<dbReference type="AlphaFoldDB" id="A0A516X4U3"/>
<dbReference type="PANTHER" id="PTHR33877:SF2">
    <property type="entry name" value="OS07G0170200 PROTEIN"/>
    <property type="match status" value="1"/>
</dbReference>
<reference evidence="3 4" key="2">
    <citation type="submission" date="2019-07" db="EMBL/GenBank/DDBJ databases">
        <authorList>
            <person name="Huang Y."/>
        </authorList>
    </citation>
    <scope>NUCLEOTIDE SEQUENCE [LARGE SCALE GENOMIC DNA]</scope>
    <source>
        <strain evidence="3 4">HY188</strain>
    </source>
</reference>
<accession>A0A516X4U3</accession>
<keyword evidence="3" id="KW-0540">Nuclease</keyword>
<dbReference type="GO" id="GO:0004519">
    <property type="term" value="F:endonuclease activity"/>
    <property type="evidence" value="ECO:0007669"/>
    <property type="project" value="UniProtKB-KW"/>
</dbReference>
<dbReference type="KEGG" id="toy:FO059_13060"/>
<dbReference type="GO" id="GO:0008270">
    <property type="term" value="F:zinc ion binding"/>
    <property type="evidence" value="ECO:0007669"/>
    <property type="project" value="InterPro"/>
</dbReference>
<gene>
    <name evidence="3" type="ORF">FO059_13060</name>
</gene>
<dbReference type="Pfam" id="PF01844">
    <property type="entry name" value="HNH"/>
    <property type="match status" value="1"/>
</dbReference>
<reference evidence="3 4" key="1">
    <citation type="submission" date="2019-07" db="EMBL/GenBank/DDBJ databases">
        <title>Tomitella cavernea sp. nov., an actinomycete isolated from soil.</title>
        <authorList>
            <person name="Cheng J."/>
        </authorList>
    </citation>
    <scope>NUCLEOTIDE SEQUENCE [LARGE SCALE GENOMIC DNA]</scope>
    <source>
        <strain evidence="3 4">HY188</strain>
    </source>
</reference>
<evidence type="ECO:0000313" key="3">
    <source>
        <dbReference type="EMBL" id="QDQ98070.1"/>
    </source>
</evidence>
<evidence type="ECO:0000313" key="4">
    <source>
        <dbReference type="Proteomes" id="UP000317344"/>
    </source>
</evidence>
<dbReference type="SMART" id="SM00507">
    <property type="entry name" value="HNHc"/>
    <property type="match status" value="1"/>
</dbReference>
<protein>
    <submittedName>
        <fullName evidence="3">HNH endonuclease</fullName>
    </submittedName>
</protein>
<dbReference type="EMBL" id="CP041765">
    <property type="protein sequence ID" value="QDQ98070.1"/>
    <property type="molecule type" value="Genomic_DNA"/>
</dbReference>
<dbReference type="Gene3D" id="1.10.30.50">
    <property type="match status" value="1"/>
</dbReference>
<dbReference type="InterPro" id="IPR052892">
    <property type="entry name" value="NA-targeting_endonuclease"/>
</dbReference>
<evidence type="ECO:0000259" key="2">
    <source>
        <dbReference type="SMART" id="SM00507"/>
    </source>
</evidence>
<feature type="region of interest" description="Disordered" evidence="1">
    <location>
        <begin position="1"/>
        <end position="26"/>
    </location>
</feature>
<feature type="compositionally biased region" description="Polar residues" evidence="1">
    <location>
        <begin position="1"/>
        <end position="11"/>
    </location>
</feature>
<dbReference type="InterPro" id="IPR003615">
    <property type="entry name" value="HNH_nuc"/>
</dbReference>
<dbReference type="InterPro" id="IPR002711">
    <property type="entry name" value="HNH"/>
</dbReference>
<sequence length="201" mass="22103">MTESTKNTRSTHCMRRANGARGGGVRPGPFERARRVLVLNASWEPLGAVAFQRAVVMVVCGKAELVAPTEDGRLLHSERLVVPFPSVIQLAAYVHVPYQARTPLTRAGLMARDGRRCVYCGGRADTIDHVVPRSRGGGHSWENCVASCGACNRKKADRLLEEIGWRLPRPPTPPQGRHWRVLSEVPDPDPQWLPYLGQGAA</sequence>